<evidence type="ECO:0000259" key="3">
    <source>
        <dbReference type="Pfam" id="PF08241"/>
    </source>
</evidence>
<sequence length="249" mass="29451">MYNFSKMEFSRIEENYVRSAYNRLNPINKCQGKLSFITNVLKNLSPNSLILDIGCGENINSRNDCFTIGIDICFQTKRNKNSLNTNLLLSDIMYLPFREGVFDIILIISILHHIPVEVLVPYNLEDIWRKGYLREISFNKFNTKEQRIILNSLPIYVISNNSKQLFSCFKLINNYFDEQNNNLNKTLILFEKRIKKTFKYFVERILNIIKEIKIKIINIWQNTNLLICNSNELEKFSIEFTKSIMNEAF</sequence>
<accession>A0A8T0A3Z3</accession>
<dbReference type="Proteomes" id="UP000605970">
    <property type="component" value="Unassembled WGS sequence"/>
</dbReference>
<dbReference type="GO" id="GO:0032259">
    <property type="term" value="P:methylation"/>
    <property type="evidence" value="ECO:0007669"/>
    <property type="project" value="UniProtKB-KW"/>
</dbReference>
<evidence type="ECO:0000313" key="4">
    <source>
        <dbReference type="EMBL" id="KAF7640036.1"/>
    </source>
</evidence>
<feature type="domain" description="Methyltransferase type 11" evidence="3">
    <location>
        <begin position="51"/>
        <end position="115"/>
    </location>
</feature>
<dbReference type="InterPro" id="IPR051422">
    <property type="entry name" value="AlkB_tRNA_MeTrf/Diox"/>
</dbReference>
<organism evidence="4 5">
    <name type="scientific">Meloidogyne graminicola</name>
    <dbReference type="NCBI Taxonomy" id="189291"/>
    <lineage>
        <taxon>Eukaryota</taxon>
        <taxon>Metazoa</taxon>
        <taxon>Ecdysozoa</taxon>
        <taxon>Nematoda</taxon>
        <taxon>Chromadorea</taxon>
        <taxon>Rhabditida</taxon>
        <taxon>Tylenchina</taxon>
        <taxon>Tylenchomorpha</taxon>
        <taxon>Tylenchoidea</taxon>
        <taxon>Meloidogynidae</taxon>
        <taxon>Meloidogyninae</taxon>
        <taxon>Meloidogyne</taxon>
    </lineage>
</organism>
<dbReference type="PANTHER" id="PTHR13069">
    <property type="entry name" value="ALKYLATED DNA REPAIR PROTEIN ALKB HOMOLOG 8"/>
    <property type="match status" value="1"/>
</dbReference>
<dbReference type="SUPFAM" id="SSF53335">
    <property type="entry name" value="S-adenosyl-L-methionine-dependent methyltransferases"/>
    <property type="match status" value="1"/>
</dbReference>
<keyword evidence="2" id="KW-0808">Transferase</keyword>
<keyword evidence="1" id="KW-0489">Methyltransferase</keyword>
<dbReference type="AlphaFoldDB" id="A0A8T0A3Z3"/>
<proteinExistence type="predicted"/>
<evidence type="ECO:0000256" key="2">
    <source>
        <dbReference type="ARBA" id="ARBA00022679"/>
    </source>
</evidence>
<evidence type="ECO:0000313" key="5">
    <source>
        <dbReference type="Proteomes" id="UP000605970"/>
    </source>
</evidence>
<dbReference type="InterPro" id="IPR013216">
    <property type="entry name" value="Methyltransf_11"/>
</dbReference>
<feature type="non-terminal residue" evidence="4">
    <location>
        <position position="1"/>
    </location>
</feature>
<comment type="caution">
    <text evidence="4">The sequence shown here is derived from an EMBL/GenBank/DDBJ whole genome shotgun (WGS) entry which is preliminary data.</text>
</comment>
<reference evidence="4" key="1">
    <citation type="journal article" date="2020" name="Ecol. Evol.">
        <title>Genome structure and content of the rice root-knot nematode (Meloidogyne graminicola).</title>
        <authorList>
            <person name="Phan N.T."/>
            <person name="Danchin E.G.J."/>
            <person name="Klopp C."/>
            <person name="Perfus-Barbeoch L."/>
            <person name="Kozlowski D.K."/>
            <person name="Koutsovoulos G.D."/>
            <person name="Lopez-Roques C."/>
            <person name="Bouchez O."/>
            <person name="Zahm M."/>
            <person name="Besnard G."/>
            <person name="Bellafiore S."/>
        </authorList>
    </citation>
    <scope>NUCLEOTIDE SEQUENCE</scope>
    <source>
        <strain evidence="4">VN-18</strain>
    </source>
</reference>
<dbReference type="Gene3D" id="3.40.50.150">
    <property type="entry name" value="Vaccinia Virus protein VP39"/>
    <property type="match status" value="1"/>
</dbReference>
<dbReference type="Pfam" id="PF08241">
    <property type="entry name" value="Methyltransf_11"/>
    <property type="match status" value="1"/>
</dbReference>
<dbReference type="GO" id="GO:0008757">
    <property type="term" value="F:S-adenosylmethionine-dependent methyltransferase activity"/>
    <property type="evidence" value="ECO:0007669"/>
    <property type="project" value="InterPro"/>
</dbReference>
<keyword evidence="5" id="KW-1185">Reference proteome</keyword>
<dbReference type="EMBL" id="JABEBT010000002">
    <property type="protein sequence ID" value="KAF7640036.1"/>
    <property type="molecule type" value="Genomic_DNA"/>
</dbReference>
<dbReference type="GO" id="GO:0006400">
    <property type="term" value="P:tRNA modification"/>
    <property type="evidence" value="ECO:0007669"/>
    <property type="project" value="UniProtKB-ARBA"/>
</dbReference>
<dbReference type="OrthoDB" id="271595at2759"/>
<dbReference type="GO" id="GO:0008175">
    <property type="term" value="F:tRNA methyltransferase activity"/>
    <property type="evidence" value="ECO:0007669"/>
    <property type="project" value="UniProtKB-ARBA"/>
</dbReference>
<dbReference type="InterPro" id="IPR029063">
    <property type="entry name" value="SAM-dependent_MTases_sf"/>
</dbReference>
<name>A0A8T0A3Z3_9BILA</name>
<evidence type="ECO:0000256" key="1">
    <source>
        <dbReference type="ARBA" id="ARBA00022603"/>
    </source>
</evidence>
<gene>
    <name evidence="4" type="ORF">Mgra_00000481</name>
</gene>
<dbReference type="PANTHER" id="PTHR13069:SF21">
    <property type="entry name" value="ALKYLATED DNA REPAIR PROTEIN ALKB HOMOLOG 8"/>
    <property type="match status" value="1"/>
</dbReference>
<protein>
    <submittedName>
        <fullName evidence="4">Methyltransf_11 domain-containing protein</fullName>
    </submittedName>
</protein>